<dbReference type="EMBL" id="CM056820">
    <property type="protein sequence ID" value="KAJ8615366.1"/>
    <property type="molecule type" value="Genomic_DNA"/>
</dbReference>
<gene>
    <name evidence="1" type="ORF">MRB53_034738</name>
</gene>
<dbReference type="Proteomes" id="UP001234297">
    <property type="component" value="Chromosome 12"/>
</dbReference>
<evidence type="ECO:0000313" key="2">
    <source>
        <dbReference type="Proteomes" id="UP001234297"/>
    </source>
</evidence>
<keyword evidence="2" id="KW-1185">Reference proteome</keyword>
<evidence type="ECO:0000313" key="1">
    <source>
        <dbReference type="EMBL" id="KAJ8615366.1"/>
    </source>
</evidence>
<proteinExistence type="predicted"/>
<sequence>MAAVEAHVDFEAAIAENNDAEKPKNNKGGSKKGKKKKNGDGGSPHRACDCPKEKPNALVAEEEQKQEETSRVNPVGSR</sequence>
<reference evidence="1 2" key="1">
    <citation type="journal article" date="2022" name="Hortic Res">
        <title>A haplotype resolved chromosomal level avocado genome allows analysis of novel avocado genes.</title>
        <authorList>
            <person name="Nath O."/>
            <person name="Fletcher S.J."/>
            <person name="Hayward A."/>
            <person name="Shaw L.M."/>
            <person name="Masouleh A.K."/>
            <person name="Furtado A."/>
            <person name="Henry R.J."/>
            <person name="Mitter N."/>
        </authorList>
    </citation>
    <scope>NUCLEOTIDE SEQUENCE [LARGE SCALE GENOMIC DNA]</scope>
    <source>
        <strain evidence="2">cv. Hass</strain>
    </source>
</reference>
<comment type="caution">
    <text evidence="1">The sequence shown here is derived from an EMBL/GenBank/DDBJ whole genome shotgun (WGS) entry which is preliminary data.</text>
</comment>
<organism evidence="1 2">
    <name type="scientific">Persea americana</name>
    <name type="common">Avocado</name>
    <dbReference type="NCBI Taxonomy" id="3435"/>
    <lineage>
        <taxon>Eukaryota</taxon>
        <taxon>Viridiplantae</taxon>
        <taxon>Streptophyta</taxon>
        <taxon>Embryophyta</taxon>
        <taxon>Tracheophyta</taxon>
        <taxon>Spermatophyta</taxon>
        <taxon>Magnoliopsida</taxon>
        <taxon>Magnoliidae</taxon>
        <taxon>Laurales</taxon>
        <taxon>Lauraceae</taxon>
        <taxon>Persea</taxon>
    </lineage>
</organism>
<protein>
    <submittedName>
        <fullName evidence="1">Uncharacterized protein</fullName>
    </submittedName>
</protein>
<name>A0ACC2K2R8_PERAE</name>
<accession>A0ACC2K2R8</accession>